<dbReference type="PANTHER" id="PTHR32552:SF68">
    <property type="entry name" value="FERRICHROME OUTER MEMBRANE TRANSPORTER_PHAGE RECEPTOR"/>
    <property type="match status" value="1"/>
</dbReference>
<dbReference type="Pfam" id="PF07715">
    <property type="entry name" value="Plug"/>
    <property type="match status" value="1"/>
</dbReference>
<dbReference type="InterPro" id="IPR039426">
    <property type="entry name" value="TonB-dep_rcpt-like"/>
</dbReference>
<dbReference type="AlphaFoldDB" id="A0A365XTH7"/>
<feature type="domain" description="TonB-dependent receptor plug" evidence="18">
    <location>
        <begin position="64"/>
        <end position="163"/>
    </location>
</feature>
<proteinExistence type="inferred from homology"/>
<keyword evidence="4 14" id="KW-1134">Transmembrane beta strand</keyword>
<comment type="caution">
    <text evidence="19">The sequence shown here is derived from an EMBL/GenBank/DDBJ whole genome shotgun (WGS) entry which is preliminary data.</text>
</comment>
<feature type="domain" description="TonB-dependent receptor-like beta-barrel" evidence="17">
    <location>
        <begin position="255"/>
        <end position="683"/>
    </location>
</feature>
<organism evidence="19 20">
    <name type="scientific">Chitinophaga flava</name>
    <dbReference type="NCBI Taxonomy" id="2259036"/>
    <lineage>
        <taxon>Bacteria</taxon>
        <taxon>Pseudomonadati</taxon>
        <taxon>Bacteroidota</taxon>
        <taxon>Chitinophagia</taxon>
        <taxon>Chitinophagales</taxon>
        <taxon>Chitinophagaceae</taxon>
        <taxon>Chitinophaga</taxon>
    </lineage>
</organism>
<keyword evidence="3 14" id="KW-0813">Transport</keyword>
<evidence type="ECO:0000256" key="1">
    <source>
        <dbReference type="ARBA" id="ARBA00004571"/>
    </source>
</evidence>
<dbReference type="InterPro" id="IPR036942">
    <property type="entry name" value="Beta-barrel_TonB_sf"/>
</dbReference>
<evidence type="ECO:0000256" key="12">
    <source>
        <dbReference type="ARBA" id="ARBA00023170"/>
    </source>
</evidence>
<evidence type="ECO:0000256" key="2">
    <source>
        <dbReference type="ARBA" id="ARBA00009810"/>
    </source>
</evidence>
<dbReference type="Proteomes" id="UP000253410">
    <property type="component" value="Unassembled WGS sequence"/>
</dbReference>
<evidence type="ECO:0000256" key="3">
    <source>
        <dbReference type="ARBA" id="ARBA00022448"/>
    </source>
</evidence>
<evidence type="ECO:0000256" key="8">
    <source>
        <dbReference type="ARBA" id="ARBA00023004"/>
    </source>
</evidence>
<dbReference type="PROSITE" id="PS52016">
    <property type="entry name" value="TONB_DEPENDENT_REC_3"/>
    <property type="match status" value="1"/>
</dbReference>
<comment type="similarity">
    <text evidence="2 14 15">Belongs to the TonB-dependent receptor family.</text>
</comment>
<evidence type="ECO:0000256" key="13">
    <source>
        <dbReference type="ARBA" id="ARBA00023237"/>
    </source>
</evidence>
<evidence type="ECO:0000256" key="16">
    <source>
        <dbReference type="SAM" id="SignalP"/>
    </source>
</evidence>
<dbReference type="CDD" id="cd01347">
    <property type="entry name" value="ligand_gated_channel"/>
    <property type="match status" value="1"/>
</dbReference>
<dbReference type="EMBL" id="QFFJ01000002">
    <property type="protein sequence ID" value="RBL88895.1"/>
    <property type="molecule type" value="Genomic_DNA"/>
</dbReference>
<dbReference type="Gene3D" id="2.40.170.20">
    <property type="entry name" value="TonB-dependent receptor, beta-barrel domain"/>
    <property type="match status" value="1"/>
</dbReference>
<evidence type="ECO:0000313" key="19">
    <source>
        <dbReference type="EMBL" id="RBL88895.1"/>
    </source>
</evidence>
<keyword evidence="7 16" id="KW-0732">Signal</keyword>
<evidence type="ECO:0000313" key="20">
    <source>
        <dbReference type="Proteomes" id="UP000253410"/>
    </source>
</evidence>
<evidence type="ECO:0000256" key="9">
    <source>
        <dbReference type="ARBA" id="ARBA00023065"/>
    </source>
</evidence>
<keyword evidence="6 14" id="KW-0812">Transmembrane</keyword>
<dbReference type="GO" id="GO:0015891">
    <property type="term" value="P:siderophore transport"/>
    <property type="evidence" value="ECO:0007669"/>
    <property type="project" value="InterPro"/>
</dbReference>
<name>A0A365XTH7_9BACT</name>
<feature type="chain" id="PRO_5016670351" evidence="16">
    <location>
        <begin position="22"/>
        <end position="716"/>
    </location>
</feature>
<evidence type="ECO:0000256" key="10">
    <source>
        <dbReference type="ARBA" id="ARBA00023077"/>
    </source>
</evidence>
<protein>
    <submittedName>
        <fullName evidence="19">TonB-dependent siderophore receptor</fullName>
    </submittedName>
</protein>
<keyword evidence="8" id="KW-0408">Iron</keyword>
<feature type="signal peptide" evidence="16">
    <location>
        <begin position="1"/>
        <end position="21"/>
    </location>
</feature>
<keyword evidence="20" id="KW-1185">Reference proteome</keyword>
<evidence type="ECO:0000259" key="18">
    <source>
        <dbReference type="Pfam" id="PF07715"/>
    </source>
</evidence>
<dbReference type="GO" id="GO:0009279">
    <property type="term" value="C:cell outer membrane"/>
    <property type="evidence" value="ECO:0007669"/>
    <property type="project" value="UniProtKB-SubCell"/>
</dbReference>
<dbReference type="GO" id="GO:0015344">
    <property type="term" value="F:siderophore uptake transmembrane transporter activity"/>
    <property type="evidence" value="ECO:0007669"/>
    <property type="project" value="TreeGrafter"/>
</dbReference>
<dbReference type="NCBIfam" id="TIGR01783">
    <property type="entry name" value="TonB-siderophor"/>
    <property type="match status" value="1"/>
</dbReference>
<evidence type="ECO:0000256" key="14">
    <source>
        <dbReference type="PROSITE-ProRule" id="PRU01360"/>
    </source>
</evidence>
<dbReference type="InterPro" id="IPR012910">
    <property type="entry name" value="Plug_dom"/>
</dbReference>
<reference evidence="19 20" key="1">
    <citation type="submission" date="2018-05" db="EMBL/GenBank/DDBJ databases">
        <title>Chitinophaga sp. K3CV102501T nov., isolated from isolated from a monsoon evergreen broad-leaved forest soil.</title>
        <authorList>
            <person name="Lv Y."/>
        </authorList>
    </citation>
    <scope>NUCLEOTIDE SEQUENCE [LARGE SCALE GENOMIC DNA]</scope>
    <source>
        <strain evidence="19 20">GDMCC 1.1325</strain>
    </source>
</reference>
<dbReference type="PANTHER" id="PTHR32552">
    <property type="entry name" value="FERRICHROME IRON RECEPTOR-RELATED"/>
    <property type="match status" value="1"/>
</dbReference>
<dbReference type="Gene3D" id="2.170.130.10">
    <property type="entry name" value="TonB-dependent receptor, plug domain"/>
    <property type="match status" value="1"/>
</dbReference>
<evidence type="ECO:0000256" key="4">
    <source>
        <dbReference type="ARBA" id="ARBA00022452"/>
    </source>
</evidence>
<evidence type="ECO:0000256" key="11">
    <source>
        <dbReference type="ARBA" id="ARBA00023136"/>
    </source>
</evidence>
<keyword evidence="5" id="KW-0410">Iron transport</keyword>
<dbReference type="InterPro" id="IPR010105">
    <property type="entry name" value="TonB_sidphr_rcpt"/>
</dbReference>
<gene>
    <name evidence="19" type="ORF">DF182_20305</name>
</gene>
<dbReference type="InterPro" id="IPR037066">
    <property type="entry name" value="Plug_dom_sf"/>
</dbReference>
<evidence type="ECO:0000256" key="15">
    <source>
        <dbReference type="RuleBase" id="RU003357"/>
    </source>
</evidence>
<dbReference type="InterPro" id="IPR000531">
    <property type="entry name" value="Beta-barrel_TonB"/>
</dbReference>
<keyword evidence="10 15" id="KW-0798">TonB box</keyword>
<dbReference type="GO" id="GO:0038023">
    <property type="term" value="F:signaling receptor activity"/>
    <property type="evidence" value="ECO:0007669"/>
    <property type="project" value="InterPro"/>
</dbReference>
<evidence type="ECO:0000256" key="7">
    <source>
        <dbReference type="ARBA" id="ARBA00022729"/>
    </source>
</evidence>
<keyword evidence="11 14" id="KW-0472">Membrane</keyword>
<keyword evidence="13 14" id="KW-0998">Cell outer membrane</keyword>
<dbReference type="SUPFAM" id="SSF56935">
    <property type="entry name" value="Porins"/>
    <property type="match status" value="1"/>
</dbReference>
<keyword evidence="9" id="KW-0406">Ion transport</keyword>
<evidence type="ECO:0000256" key="6">
    <source>
        <dbReference type="ARBA" id="ARBA00022692"/>
    </source>
</evidence>
<comment type="subcellular location">
    <subcellularLocation>
        <location evidence="1 14">Cell outer membrane</location>
        <topology evidence="1 14">Multi-pass membrane protein</topology>
    </subcellularLocation>
</comment>
<sequence length="716" mass="80233">MCFKRRSITIMIAILPCAVMAQHATHSDTLRHRRELQEIVVAGKQNAYKQDISALSTRMPMAPLEVPQSVQVAGQAVIRDRQAYTLNDLTPVLTGVKANNSMGAFSMRGFTGYNPFDGNFITYNGVRGNLYLWNQAPLLYNVDRVEVLRGPASVLFSEGSPGGLINIITKKPQAEKQVSADIAWGSWNYVRTAIDATGPLSKNKKLLYRAIGGYDRRNSFRDNQFAENIFLAPSLTYLFSSATNLHLELNHSRTNAVQTYDRGTFVKKRDDGSYDFNFYPNNLTVQSPDDYGHNINTAATLTFDHRFSDRLSLAVVQRYVRSQLEFADHFVKGDITNDAIDRTYQTWDYDQFSYQTTAYVNYRLKTGALQHHILGGIDFNHYGWSKNLYRDAVGTRINIFHPDDRNDVPAPDPANDYYDDNKQTNRLLGAYVQDQISLLKQLKVLLSVRYDDYHLLQTPLSAKDDLQGDTSNASAWVPRIGVVFMPTTNMSVYASYTTSFNPQLSNAGSRGGPFPPKTARQYEVGFKGDLLDNRLSAMVALYQIDYRNVLAPAPTQESPRQQTVVPGTRSRGAEFTLQGNLKNLNIIAGYAYNDHVLVSNSTIGKDGDRYMNAPRHNGNIWAKYTFARTCVKGLGLAAGGRYVSDQVGNMKTQDFIIPEAAVLDAALSYDISRYSFRFNLNNLTNARYFNGGLSRTTVASLGEPINFRIGVNVIIL</sequence>
<evidence type="ECO:0000256" key="5">
    <source>
        <dbReference type="ARBA" id="ARBA00022496"/>
    </source>
</evidence>
<evidence type="ECO:0000259" key="17">
    <source>
        <dbReference type="Pfam" id="PF00593"/>
    </source>
</evidence>
<keyword evidence="12 19" id="KW-0675">Receptor</keyword>
<accession>A0A365XTH7</accession>
<dbReference type="Pfam" id="PF00593">
    <property type="entry name" value="TonB_dep_Rec_b-barrel"/>
    <property type="match status" value="1"/>
</dbReference>